<gene>
    <name evidence="1" type="ORF">QBC37DRAFT_47517</name>
</gene>
<keyword evidence="2" id="KW-1185">Reference proteome</keyword>
<dbReference type="AlphaFoldDB" id="A0AAN6YJ16"/>
<evidence type="ECO:0000313" key="1">
    <source>
        <dbReference type="EMBL" id="KAK4217562.1"/>
    </source>
</evidence>
<protein>
    <submittedName>
        <fullName evidence="1">Uncharacterized protein</fullName>
    </submittedName>
</protein>
<comment type="caution">
    <text evidence="1">The sequence shown here is derived from an EMBL/GenBank/DDBJ whole genome shotgun (WGS) entry which is preliminary data.</text>
</comment>
<reference evidence="1" key="1">
    <citation type="journal article" date="2023" name="Mol. Phylogenet. Evol.">
        <title>Genome-scale phylogeny and comparative genomics of the fungal order Sordariales.</title>
        <authorList>
            <person name="Hensen N."/>
            <person name="Bonometti L."/>
            <person name="Westerberg I."/>
            <person name="Brannstrom I.O."/>
            <person name="Guillou S."/>
            <person name="Cros-Aarteil S."/>
            <person name="Calhoun S."/>
            <person name="Haridas S."/>
            <person name="Kuo A."/>
            <person name="Mondo S."/>
            <person name="Pangilinan J."/>
            <person name="Riley R."/>
            <person name="LaButti K."/>
            <person name="Andreopoulos B."/>
            <person name="Lipzen A."/>
            <person name="Chen C."/>
            <person name="Yan M."/>
            <person name="Daum C."/>
            <person name="Ng V."/>
            <person name="Clum A."/>
            <person name="Steindorff A."/>
            <person name="Ohm R.A."/>
            <person name="Martin F."/>
            <person name="Silar P."/>
            <person name="Natvig D.O."/>
            <person name="Lalanne C."/>
            <person name="Gautier V."/>
            <person name="Ament-Velasquez S.L."/>
            <person name="Kruys A."/>
            <person name="Hutchinson M.I."/>
            <person name="Powell A.J."/>
            <person name="Barry K."/>
            <person name="Miller A.N."/>
            <person name="Grigoriev I.V."/>
            <person name="Debuchy R."/>
            <person name="Gladieux P."/>
            <person name="Hiltunen Thoren M."/>
            <person name="Johannesson H."/>
        </authorList>
    </citation>
    <scope>NUCLEOTIDE SEQUENCE</scope>
    <source>
        <strain evidence="1">PSN293</strain>
    </source>
</reference>
<name>A0AAN6YJ16_9PEZI</name>
<evidence type="ECO:0000313" key="2">
    <source>
        <dbReference type="Proteomes" id="UP001301769"/>
    </source>
</evidence>
<dbReference type="EMBL" id="MU858059">
    <property type="protein sequence ID" value="KAK4217562.1"/>
    <property type="molecule type" value="Genomic_DNA"/>
</dbReference>
<proteinExistence type="predicted"/>
<dbReference type="Proteomes" id="UP001301769">
    <property type="component" value="Unassembled WGS sequence"/>
</dbReference>
<organism evidence="1 2">
    <name type="scientific">Rhypophila decipiens</name>
    <dbReference type="NCBI Taxonomy" id="261697"/>
    <lineage>
        <taxon>Eukaryota</taxon>
        <taxon>Fungi</taxon>
        <taxon>Dikarya</taxon>
        <taxon>Ascomycota</taxon>
        <taxon>Pezizomycotina</taxon>
        <taxon>Sordariomycetes</taxon>
        <taxon>Sordariomycetidae</taxon>
        <taxon>Sordariales</taxon>
        <taxon>Naviculisporaceae</taxon>
        <taxon>Rhypophila</taxon>
    </lineage>
</organism>
<sequence>MMAHLLSPFIVPTPHRHKHKPDMPTSIFEPHTHPLVHADHLQIIDAHHMVWATLYIGKHQGEISVSKHFRPASSLLGTGSTTAVGSPNEDFSMPFGSDTASSRINFVSRVGVFLLGLDSFLQRPAGPRPRIWISSLSDINMETHTAGCVTHQSGTSFCLTPSFTFGPTTVWSRLLARTARFTVTGTFVHTGTSVAGCALLLNTARGFADRSDNAADGFALFCTMLAGPYHCPLC</sequence>
<reference evidence="1" key="2">
    <citation type="submission" date="2023-05" db="EMBL/GenBank/DDBJ databases">
        <authorList>
            <consortium name="Lawrence Berkeley National Laboratory"/>
            <person name="Steindorff A."/>
            <person name="Hensen N."/>
            <person name="Bonometti L."/>
            <person name="Westerberg I."/>
            <person name="Brannstrom I.O."/>
            <person name="Guillou S."/>
            <person name="Cros-Aarteil S."/>
            <person name="Calhoun S."/>
            <person name="Haridas S."/>
            <person name="Kuo A."/>
            <person name="Mondo S."/>
            <person name="Pangilinan J."/>
            <person name="Riley R."/>
            <person name="Labutti K."/>
            <person name="Andreopoulos B."/>
            <person name="Lipzen A."/>
            <person name="Chen C."/>
            <person name="Yanf M."/>
            <person name="Daum C."/>
            <person name="Ng V."/>
            <person name="Clum A."/>
            <person name="Ohm R."/>
            <person name="Martin F."/>
            <person name="Silar P."/>
            <person name="Natvig D."/>
            <person name="Lalanne C."/>
            <person name="Gautier V."/>
            <person name="Ament-Velasquez S.L."/>
            <person name="Kruys A."/>
            <person name="Hutchinson M.I."/>
            <person name="Powell A.J."/>
            <person name="Barry K."/>
            <person name="Miller A.N."/>
            <person name="Grigoriev I.V."/>
            <person name="Debuchy R."/>
            <person name="Gladieux P."/>
            <person name="Thoren M.H."/>
            <person name="Johannesson H."/>
        </authorList>
    </citation>
    <scope>NUCLEOTIDE SEQUENCE</scope>
    <source>
        <strain evidence="1">PSN293</strain>
    </source>
</reference>
<accession>A0AAN6YJ16</accession>